<dbReference type="GO" id="GO:0016853">
    <property type="term" value="F:isomerase activity"/>
    <property type="evidence" value="ECO:0007669"/>
    <property type="project" value="UniProtKB-ARBA"/>
</dbReference>
<evidence type="ECO:0000259" key="3">
    <source>
        <dbReference type="Pfam" id="PF01557"/>
    </source>
</evidence>
<dbReference type="GO" id="GO:0019752">
    <property type="term" value="P:carboxylic acid metabolic process"/>
    <property type="evidence" value="ECO:0007669"/>
    <property type="project" value="UniProtKB-ARBA"/>
</dbReference>
<dbReference type="Proteomes" id="UP000678228">
    <property type="component" value="Unassembled WGS sequence"/>
</dbReference>
<dbReference type="FunFam" id="3.90.850.10:FF:000002">
    <property type="entry name" value="2-hydroxyhepta-2,4-diene-1,7-dioate isomerase"/>
    <property type="match status" value="1"/>
</dbReference>
<dbReference type="Pfam" id="PF01557">
    <property type="entry name" value="FAA_hydrolase"/>
    <property type="match status" value="1"/>
</dbReference>
<dbReference type="InterPro" id="IPR036663">
    <property type="entry name" value="Fumarylacetoacetase_C_sf"/>
</dbReference>
<dbReference type="PANTHER" id="PTHR42796">
    <property type="entry name" value="FUMARYLACETOACETATE HYDROLASE DOMAIN-CONTAINING PROTEIN 2A-RELATED"/>
    <property type="match status" value="1"/>
</dbReference>
<dbReference type="GO" id="GO:0046872">
    <property type="term" value="F:metal ion binding"/>
    <property type="evidence" value="ECO:0007669"/>
    <property type="project" value="UniProtKB-KW"/>
</dbReference>
<evidence type="ECO:0000256" key="2">
    <source>
        <dbReference type="ARBA" id="ARBA00022723"/>
    </source>
</evidence>
<reference evidence="4" key="1">
    <citation type="submission" date="2021-03" db="EMBL/GenBank/DDBJ databases">
        <title>Bacillus suaedae sp. nov., isolated from Suaeda aralocaspica.</title>
        <authorList>
            <person name="Lei R.F.R."/>
        </authorList>
    </citation>
    <scope>NUCLEOTIDE SEQUENCE</scope>
    <source>
        <strain evidence="4">YZJH907-2</strain>
    </source>
</reference>
<dbReference type="InterPro" id="IPR051121">
    <property type="entry name" value="FAH"/>
</dbReference>
<dbReference type="SUPFAM" id="SSF56529">
    <property type="entry name" value="FAH"/>
    <property type="match status" value="1"/>
</dbReference>
<dbReference type="RefSeq" id="WP_210596524.1">
    <property type="nucleotide sequence ID" value="NZ_JAGKSQ010000002.1"/>
</dbReference>
<feature type="domain" description="Fumarylacetoacetase-like C-terminal" evidence="3">
    <location>
        <begin position="66"/>
        <end position="272"/>
    </location>
</feature>
<protein>
    <submittedName>
        <fullName evidence="4">Fumarylacetoacetate hydrolase family protein</fullName>
    </submittedName>
</protein>
<keyword evidence="5" id="KW-1185">Reference proteome</keyword>
<evidence type="ECO:0000256" key="1">
    <source>
        <dbReference type="ARBA" id="ARBA00010211"/>
    </source>
</evidence>
<evidence type="ECO:0000313" key="5">
    <source>
        <dbReference type="Proteomes" id="UP000678228"/>
    </source>
</evidence>
<organism evidence="4 5">
    <name type="scientific">Halalkalibacter suaedae</name>
    <dbReference type="NCBI Taxonomy" id="2822140"/>
    <lineage>
        <taxon>Bacteria</taxon>
        <taxon>Bacillati</taxon>
        <taxon>Bacillota</taxon>
        <taxon>Bacilli</taxon>
        <taxon>Bacillales</taxon>
        <taxon>Bacillaceae</taxon>
        <taxon>Halalkalibacter</taxon>
    </lineage>
</organism>
<comment type="caution">
    <text evidence="4">The sequence shown here is derived from an EMBL/GenBank/DDBJ whole genome shotgun (WGS) entry which is preliminary data.</text>
</comment>
<comment type="similarity">
    <text evidence="1">Belongs to the FAH family.</text>
</comment>
<name>A0A940WYE8_9BACI</name>
<dbReference type="AlphaFoldDB" id="A0A940WYE8"/>
<dbReference type="PANTHER" id="PTHR42796:SF4">
    <property type="entry name" value="FUMARYLACETOACETATE HYDROLASE DOMAIN-CONTAINING PROTEIN 2A"/>
    <property type="match status" value="1"/>
</dbReference>
<dbReference type="EMBL" id="JAGKSQ010000002">
    <property type="protein sequence ID" value="MBP3950850.1"/>
    <property type="molecule type" value="Genomic_DNA"/>
</dbReference>
<gene>
    <name evidence="4" type="ORF">J7W16_06850</name>
</gene>
<keyword evidence="4" id="KW-0378">Hydrolase</keyword>
<proteinExistence type="inferred from homology"/>
<dbReference type="InterPro" id="IPR011234">
    <property type="entry name" value="Fumarylacetoacetase-like_C"/>
</dbReference>
<sequence length="274" mass="30470">MKLLTFKKNDELVLAMKRGSAIVPLKKKIDEMYELTDATINEFLDEGNVFEEEGIEYGPCVPVGKKIICVGLNYKKHAEESKMPIPTSPILFNKFENALAASHESISLPDVAKQYDYEAELGVVIGKKAKNVSPAEALNYVFGYCNANDLSARDLQFETSQWLLGKSLDQFCPIGPYVVTKDEITNPNDLDIACYVNGIKKQDSSTKDMIFNVSEIISYVSKYMTLQPGDLILTGTPEGVMLGVPEDEREWLKPGDEMQVVIEGLGVLENKLVN</sequence>
<accession>A0A940WYE8</accession>
<dbReference type="GO" id="GO:0016787">
    <property type="term" value="F:hydrolase activity"/>
    <property type="evidence" value="ECO:0007669"/>
    <property type="project" value="UniProtKB-KW"/>
</dbReference>
<evidence type="ECO:0000313" key="4">
    <source>
        <dbReference type="EMBL" id="MBP3950850.1"/>
    </source>
</evidence>
<dbReference type="Gene3D" id="3.90.850.10">
    <property type="entry name" value="Fumarylacetoacetase-like, C-terminal domain"/>
    <property type="match status" value="1"/>
</dbReference>
<keyword evidence="2" id="KW-0479">Metal-binding</keyword>